<accession>A0A8S5QLU8</accession>
<dbReference type="GO" id="GO:0003677">
    <property type="term" value="F:DNA binding"/>
    <property type="evidence" value="ECO:0007669"/>
    <property type="project" value="InterPro"/>
</dbReference>
<feature type="domain" description="HTH cro/C1-type" evidence="1">
    <location>
        <begin position="23"/>
        <end position="61"/>
    </location>
</feature>
<proteinExistence type="predicted"/>
<sequence>MRNVERAKKIAADKGINISFVCREIGKSRGYISQMLTTDRDFPDELLLPVANALGVTVEELTGESEKKEKPNALDGVGLGALLKECEGLSKEELEEAREILDRLDADKLNAALLMLRGLAGKQ</sequence>
<evidence type="ECO:0000313" key="2">
    <source>
        <dbReference type="EMBL" id="DAE20238.1"/>
    </source>
</evidence>
<protein>
    <submittedName>
        <fullName evidence="2">Helix-turn-helix domain protein</fullName>
    </submittedName>
</protein>
<dbReference type="InterPro" id="IPR001387">
    <property type="entry name" value="Cro/C1-type_HTH"/>
</dbReference>
<dbReference type="PROSITE" id="PS50943">
    <property type="entry name" value="HTH_CROC1"/>
    <property type="match status" value="1"/>
</dbReference>
<dbReference type="Gene3D" id="1.10.260.40">
    <property type="entry name" value="lambda repressor-like DNA-binding domains"/>
    <property type="match status" value="1"/>
</dbReference>
<dbReference type="CDD" id="cd00093">
    <property type="entry name" value="HTH_XRE"/>
    <property type="match status" value="1"/>
</dbReference>
<reference evidence="2" key="1">
    <citation type="journal article" date="2021" name="Proc. Natl. Acad. Sci. U.S.A.">
        <title>A Catalog of Tens of Thousands of Viruses from Human Metagenomes Reveals Hidden Associations with Chronic Diseases.</title>
        <authorList>
            <person name="Tisza M.J."/>
            <person name="Buck C.B."/>
        </authorList>
    </citation>
    <scope>NUCLEOTIDE SEQUENCE</scope>
    <source>
        <strain evidence="2">CtQad106</strain>
    </source>
</reference>
<evidence type="ECO:0000259" key="1">
    <source>
        <dbReference type="PROSITE" id="PS50943"/>
    </source>
</evidence>
<dbReference type="SMART" id="SM00530">
    <property type="entry name" value="HTH_XRE"/>
    <property type="match status" value="1"/>
</dbReference>
<dbReference type="InterPro" id="IPR010982">
    <property type="entry name" value="Lambda_DNA-bd_dom_sf"/>
</dbReference>
<name>A0A8S5QLU8_9CAUD</name>
<organism evidence="2">
    <name type="scientific">Ackermannviridae sp. ctQad106</name>
    <dbReference type="NCBI Taxonomy" id="2826820"/>
    <lineage>
        <taxon>Viruses</taxon>
        <taxon>Duplodnaviria</taxon>
        <taxon>Heunggongvirae</taxon>
        <taxon>Uroviricota</taxon>
        <taxon>Caudoviricetes</taxon>
        <taxon>Pantevenvirales</taxon>
        <taxon>Ackermannviridae</taxon>
    </lineage>
</organism>
<dbReference type="EMBL" id="BK015691">
    <property type="protein sequence ID" value="DAE20238.1"/>
    <property type="molecule type" value="Genomic_DNA"/>
</dbReference>
<dbReference type="SUPFAM" id="SSF47413">
    <property type="entry name" value="lambda repressor-like DNA-binding domains"/>
    <property type="match status" value="1"/>
</dbReference>